<sequence>MSVKRHWPASDPEIDEHSHEGPPASHRHWNWGFADGRDRHAHAYVIDDLHCASPHAR</sequence>
<evidence type="ECO:0000313" key="2">
    <source>
        <dbReference type="EMBL" id="MEX0409281.1"/>
    </source>
</evidence>
<accession>A0ABV3SS44</accession>
<dbReference type="RefSeq" id="WP_367957133.1">
    <property type="nucleotide sequence ID" value="NZ_JBDPGJ010000008.1"/>
</dbReference>
<gene>
    <name evidence="2" type="ORF">ABGN05_26920</name>
</gene>
<evidence type="ECO:0000256" key="1">
    <source>
        <dbReference type="SAM" id="MobiDB-lite"/>
    </source>
</evidence>
<evidence type="ECO:0000313" key="3">
    <source>
        <dbReference type="Proteomes" id="UP001556692"/>
    </source>
</evidence>
<comment type="caution">
    <text evidence="2">The sequence shown here is derived from an EMBL/GenBank/DDBJ whole genome shotgun (WGS) entry which is preliminary data.</text>
</comment>
<keyword evidence="3" id="KW-1185">Reference proteome</keyword>
<protein>
    <submittedName>
        <fullName evidence="2">Uncharacterized protein</fullName>
    </submittedName>
</protein>
<name>A0ABV3SS44_9HYPH</name>
<feature type="region of interest" description="Disordered" evidence="1">
    <location>
        <begin position="1"/>
        <end position="24"/>
    </location>
</feature>
<organism evidence="2 3">
    <name type="scientific">Aquibium pacificus</name>
    <dbReference type="NCBI Taxonomy" id="3153579"/>
    <lineage>
        <taxon>Bacteria</taxon>
        <taxon>Pseudomonadati</taxon>
        <taxon>Pseudomonadota</taxon>
        <taxon>Alphaproteobacteria</taxon>
        <taxon>Hyphomicrobiales</taxon>
        <taxon>Phyllobacteriaceae</taxon>
        <taxon>Aquibium</taxon>
    </lineage>
</organism>
<reference evidence="2 3" key="1">
    <citation type="submission" date="2024-05" db="EMBL/GenBank/DDBJ databases">
        <authorList>
            <person name="Jiang F."/>
        </authorList>
    </citation>
    <scope>NUCLEOTIDE SEQUENCE [LARGE SCALE GENOMIC DNA]</scope>
    <source>
        <strain evidence="2 3">LZ166</strain>
    </source>
</reference>
<dbReference type="EMBL" id="JBDPGJ010000008">
    <property type="protein sequence ID" value="MEX0409281.1"/>
    <property type="molecule type" value="Genomic_DNA"/>
</dbReference>
<proteinExistence type="predicted"/>
<dbReference type="Proteomes" id="UP001556692">
    <property type="component" value="Unassembled WGS sequence"/>
</dbReference>